<dbReference type="CDD" id="cd00158">
    <property type="entry name" value="RHOD"/>
    <property type="match status" value="1"/>
</dbReference>
<keyword evidence="5" id="KW-0812">Transmembrane</keyword>
<dbReference type="FunFam" id="3.40.50.720:FF:000033">
    <property type="entry name" value="Adenylyltransferase and sulfurtransferase MOCS3"/>
    <property type="match status" value="1"/>
</dbReference>
<organism evidence="7">
    <name type="scientific">Erythrotrichia carnea</name>
    <dbReference type="NCBI Taxonomy" id="35151"/>
    <lineage>
        <taxon>Eukaryota</taxon>
        <taxon>Rhodophyta</taxon>
        <taxon>Compsopogonophyceae</taxon>
        <taxon>Erythropeltidales</taxon>
        <taxon>Erythrotrichiaceae</taxon>
        <taxon>Erythrotrichia</taxon>
    </lineage>
</organism>
<dbReference type="PANTHER" id="PTHR10953:SF102">
    <property type="entry name" value="ADENYLYLTRANSFERASE AND SULFURTRANSFERASE MOCS3"/>
    <property type="match status" value="1"/>
</dbReference>
<reference evidence="7" key="2">
    <citation type="submission" date="2017-07" db="EMBL/GenBank/DDBJ databases">
        <authorList>
            <person name="Sun Z.S."/>
            <person name="Albrecht U."/>
            <person name="Echele G."/>
            <person name="Lee C.C."/>
        </authorList>
    </citation>
    <scope>NUCLEOTIDE SEQUENCE</scope>
</reference>
<sequence>MFDPNMYDWQLSIEEYKRYSRHLVLEEVGATGQSRLKASKVLIVGLGGLGSLASMYLVAAGVGHIGIVDYDSISLSNLQRQILYDTSVISEKKVSVAKLRLNAINPTCKIVTFDTKLISQNASKILLDYDLIVDASDNFFTRYLLNDTAVASNIPIVYGAILKQEGQISVFNYRGGPTYRDLFYEKPHEKITLSCSEGGILGGVAAVISSLQVNEVMKIILGLGNVISGKLLIYNFSTSFFKTVSLNKKVMYSHNFLKTSLRELQIEELGSLLHKTRVDSIGIVSSEIMLHINNDKCLLIDVRTQPEYQIMHLTNAQNIPLALLRNHDCLEFFTSKISEGFYVLIYCSFDSRSITAVNILAEFKIHSFRLLGAESPRFLG</sequence>
<dbReference type="PANTHER" id="PTHR10953">
    <property type="entry name" value="UBIQUITIN-ACTIVATING ENZYME E1"/>
    <property type="match status" value="1"/>
</dbReference>
<dbReference type="InterPro" id="IPR001763">
    <property type="entry name" value="Rhodanese-like_dom"/>
</dbReference>
<keyword evidence="5" id="KW-1133">Transmembrane helix</keyword>
<evidence type="ECO:0000256" key="3">
    <source>
        <dbReference type="ARBA" id="ARBA00022840"/>
    </source>
</evidence>
<dbReference type="Gene3D" id="3.40.50.720">
    <property type="entry name" value="NAD(P)-binding Rossmann-like Domain"/>
    <property type="match status" value="1"/>
</dbReference>
<dbReference type="Pfam" id="PF00581">
    <property type="entry name" value="Rhodanese"/>
    <property type="match status" value="1"/>
</dbReference>
<dbReference type="CDD" id="cd00757">
    <property type="entry name" value="ThiF_MoeB_HesA_family"/>
    <property type="match status" value="1"/>
</dbReference>
<dbReference type="SUPFAM" id="SSF52821">
    <property type="entry name" value="Rhodanese/Cell cycle control phosphatase"/>
    <property type="match status" value="1"/>
</dbReference>
<dbReference type="AlphaFoldDB" id="A0A1C9CEF5"/>
<keyword evidence="5" id="KW-0472">Membrane</keyword>
<dbReference type="PROSITE" id="PS50206">
    <property type="entry name" value="RHODANESE_3"/>
    <property type="match status" value="1"/>
</dbReference>
<geneLocation type="plastid" evidence="7"/>
<dbReference type="GO" id="GO:0005737">
    <property type="term" value="C:cytoplasm"/>
    <property type="evidence" value="ECO:0007669"/>
    <property type="project" value="TreeGrafter"/>
</dbReference>
<evidence type="ECO:0000256" key="4">
    <source>
        <dbReference type="ARBA" id="ARBA00072792"/>
    </source>
</evidence>
<keyword evidence="3" id="KW-0067">ATP-binding</keyword>
<dbReference type="EMBL" id="KX284721">
    <property type="protein sequence ID" value="AOM66771.1"/>
    <property type="molecule type" value="Genomic_DNA"/>
</dbReference>
<keyword evidence="7" id="KW-0934">Plastid</keyword>
<dbReference type="GO" id="GO:0004792">
    <property type="term" value="F:thiosulfate-cyanide sulfurtransferase activity"/>
    <property type="evidence" value="ECO:0007669"/>
    <property type="project" value="TreeGrafter"/>
</dbReference>
<reference evidence="7" key="1">
    <citation type="journal article" date="2016" name="BMC Biol.">
        <title>Parallel evolution of highly conserved plastid genome architecture in red seaweeds and seed plants.</title>
        <authorList>
            <person name="Lee J."/>
            <person name="Cho C.H."/>
            <person name="Park S.I."/>
            <person name="Choi J.W."/>
            <person name="Song H.S."/>
            <person name="West J.A."/>
            <person name="Bhattacharya D."/>
            <person name="Yoon H.S."/>
        </authorList>
    </citation>
    <scope>NUCLEOTIDE SEQUENCE</scope>
</reference>
<feature type="transmembrane region" description="Helical" evidence="5">
    <location>
        <begin position="41"/>
        <end position="67"/>
    </location>
</feature>
<gene>
    <name evidence="7" type="primary">orf383</name>
    <name evidence="7" type="ORF">Eryt_103</name>
</gene>
<dbReference type="GO" id="GO:0008641">
    <property type="term" value="F:ubiquitin-like modifier activating enzyme activity"/>
    <property type="evidence" value="ECO:0007669"/>
    <property type="project" value="InterPro"/>
</dbReference>
<protein>
    <recommendedName>
        <fullName evidence="4">Probable molybdopterin-synthase adenylyltransferase</fullName>
    </recommendedName>
</protein>
<evidence type="ECO:0000256" key="5">
    <source>
        <dbReference type="SAM" id="Phobius"/>
    </source>
</evidence>
<evidence type="ECO:0000256" key="2">
    <source>
        <dbReference type="ARBA" id="ARBA00022741"/>
    </source>
</evidence>
<dbReference type="Gene3D" id="3.40.250.10">
    <property type="entry name" value="Rhodanese-like domain"/>
    <property type="match status" value="1"/>
</dbReference>
<proteinExistence type="predicted"/>
<dbReference type="SUPFAM" id="SSF69572">
    <property type="entry name" value="Activating enzymes of the ubiquitin-like proteins"/>
    <property type="match status" value="1"/>
</dbReference>
<dbReference type="RefSeq" id="YP_009297428.1">
    <property type="nucleotide sequence ID" value="NC_031176.2"/>
</dbReference>
<dbReference type="GO" id="GO:0016779">
    <property type="term" value="F:nucleotidyltransferase activity"/>
    <property type="evidence" value="ECO:0007669"/>
    <property type="project" value="TreeGrafter"/>
</dbReference>
<evidence type="ECO:0000313" key="7">
    <source>
        <dbReference type="EMBL" id="AOM66771.1"/>
    </source>
</evidence>
<dbReference type="InterPro" id="IPR000594">
    <property type="entry name" value="ThiF_NAD_FAD-bd"/>
</dbReference>
<dbReference type="InterPro" id="IPR035985">
    <property type="entry name" value="Ubiquitin-activating_enz"/>
</dbReference>
<evidence type="ECO:0000259" key="6">
    <source>
        <dbReference type="PROSITE" id="PS50206"/>
    </source>
</evidence>
<dbReference type="Pfam" id="PF00899">
    <property type="entry name" value="ThiF"/>
    <property type="match status" value="1"/>
</dbReference>
<name>A0A1C9CEF5_9RHOD</name>
<evidence type="ECO:0000256" key="1">
    <source>
        <dbReference type="ARBA" id="ARBA00022679"/>
    </source>
</evidence>
<feature type="domain" description="Rhodanese" evidence="6">
    <location>
        <begin position="293"/>
        <end position="374"/>
    </location>
</feature>
<dbReference type="SMART" id="SM00450">
    <property type="entry name" value="RHOD"/>
    <property type="match status" value="1"/>
</dbReference>
<keyword evidence="2" id="KW-0547">Nucleotide-binding</keyword>
<keyword evidence="1" id="KW-0808">Transferase</keyword>
<dbReference type="InterPro" id="IPR045886">
    <property type="entry name" value="ThiF/MoeB/HesA"/>
</dbReference>
<dbReference type="InterPro" id="IPR036873">
    <property type="entry name" value="Rhodanese-like_dom_sf"/>
</dbReference>
<accession>A0A1C9CEF5</accession>
<dbReference type="GeneID" id="29073945"/>
<dbReference type="GO" id="GO:0005524">
    <property type="term" value="F:ATP binding"/>
    <property type="evidence" value="ECO:0007669"/>
    <property type="project" value="UniProtKB-KW"/>
</dbReference>